<feature type="region of interest" description="Disordered" evidence="1">
    <location>
        <begin position="337"/>
        <end position="358"/>
    </location>
</feature>
<feature type="signal peptide" evidence="2">
    <location>
        <begin position="1"/>
        <end position="22"/>
    </location>
</feature>
<reference evidence="3 4" key="1">
    <citation type="submission" date="2019-03" db="EMBL/GenBank/DDBJ databases">
        <title>Genomic Encyclopedia of Type Strains, Phase IV (KMG-IV): sequencing the most valuable type-strain genomes for metagenomic binning, comparative biology and taxonomic classification.</title>
        <authorList>
            <person name="Goeker M."/>
        </authorList>
    </citation>
    <scope>NUCLEOTIDE SEQUENCE [LARGE SCALE GENOMIC DNA]</scope>
    <source>
        <strain evidence="3 4">DSM 16998</strain>
    </source>
</reference>
<name>A0A4R6QV32_9BURK</name>
<dbReference type="PROSITE" id="PS51257">
    <property type="entry name" value="PROKAR_LIPOPROTEIN"/>
    <property type="match status" value="1"/>
</dbReference>
<sequence length="358" mass="38905">MDIPTRHLLLSPLLLAAGCALAQTTEIPEGRDRPIAQVEAHVRAVQDSAAFSFGDLGQERVVKGAAYCADAVHERVQPLADGNRIVHAQSTRLCRDGEGRTRQEVERGGRRIVYLRDPVAREYWMLDTERKTARQIGGMVFADHEMDHGAWREYSERMREWAKRLSAEVRAGVGAGRVVAPQPPGAPAPPLPPAPPAPVVLAPGQDGGLQVLRITGDQVLPPMPGMPPLPPLPPVPPEAVTMRALSLAPRGAGVQSPLGSKEIDGLKVNGERTTWTIAAGKVGNEKPILITREVWTSPELMLTVNSRDFDPRSGEVNYRLQNLRRGEPEAALMRVPADYASTRLAPRRPRASEPTAKG</sequence>
<dbReference type="AlphaFoldDB" id="A0A4R6QV32"/>
<dbReference type="RefSeq" id="WP_133699642.1">
    <property type="nucleotide sequence ID" value="NZ_SNXS01000001.1"/>
</dbReference>
<dbReference type="EMBL" id="SNXS01000001">
    <property type="protein sequence ID" value="TDP75064.1"/>
    <property type="molecule type" value="Genomic_DNA"/>
</dbReference>
<evidence type="ECO:0000256" key="1">
    <source>
        <dbReference type="SAM" id="MobiDB-lite"/>
    </source>
</evidence>
<keyword evidence="4" id="KW-1185">Reference proteome</keyword>
<evidence type="ECO:0000256" key="2">
    <source>
        <dbReference type="SAM" id="SignalP"/>
    </source>
</evidence>
<protein>
    <recommendedName>
        <fullName evidence="5">Lipoprotein</fullName>
    </recommendedName>
</protein>
<keyword evidence="2" id="KW-0732">Signal</keyword>
<gene>
    <name evidence="3" type="ORF">DES47_1011140</name>
</gene>
<accession>A0A4R6QV32</accession>
<dbReference type="Proteomes" id="UP000295361">
    <property type="component" value="Unassembled WGS sequence"/>
</dbReference>
<dbReference type="OrthoDB" id="115149at2"/>
<comment type="caution">
    <text evidence="3">The sequence shown here is derived from an EMBL/GenBank/DDBJ whole genome shotgun (WGS) entry which is preliminary data.</text>
</comment>
<evidence type="ECO:0000313" key="3">
    <source>
        <dbReference type="EMBL" id="TDP75064.1"/>
    </source>
</evidence>
<evidence type="ECO:0008006" key="5">
    <source>
        <dbReference type="Google" id="ProtNLM"/>
    </source>
</evidence>
<feature type="chain" id="PRO_5020605606" description="Lipoprotein" evidence="2">
    <location>
        <begin position="23"/>
        <end position="358"/>
    </location>
</feature>
<proteinExistence type="predicted"/>
<evidence type="ECO:0000313" key="4">
    <source>
        <dbReference type="Proteomes" id="UP000295361"/>
    </source>
</evidence>
<dbReference type="InParanoid" id="A0A4R6QV32"/>
<organism evidence="3 4">
    <name type="scientific">Roseateles toxinivorans</name>
    <dbReference type="NCBI Taxonomy" id="270368"/>
    <lineage>
        <taxon>Bacteria</taxon>
        <taxon>Pseudomonadati</taxon>
        <taxon>Pseudomonadota</taxon>
        <taxon>Betaproteobacteria</taxon>
        <taxon>Burkholderiales</taxon>
        <taxon>Sphaerotilaceae</taxon>
        <taxon>Roseateles</taxon>
    </lineage>
</organism>